<sequence length="325" mass="34627">MTPALSAGDPAMTRPFALAAAFAVSLTPLAAAATPEGWSPLLEPAQLNALLDQYGEDIRVVQITGEYTQGHIPGSGWSPYASWRSDMPNPGALRDLPHLTTVVQELGIDTDTPVVVVHAGRDATDMGAAARVYWTLRSMGIEDLALLNGGLAAWTQAGLPVETADASFFPSDYQGEWTDEWRATTAEVTRMVADGSAELIDARPAGFFDGLTWSVAAPGTIHGADNLEYSEFFDGTRLVGAEAIRAAAAEAGYTGNTTAVSFCNTGHWAAINWFALSEVAGYDDVRLYAESMAEYAADGTQPLDNAPNRLQYAWRAATNWVGSLF</sequence>
<evidence type="ECO:0000313" key="5">
    <source>
        <dbReference type="Proteomes" id="UP000244810"/>
    </source>
</evidence>
<reference evidence="4 5" key="1">
    <citation type="journal article" date="2011" name="Syst. Appl. Microbiol.">
        <title>Defluviimonas denitrificans gen. nov., sp. nov., and Pararhodobacter aggregans gen. nov., sp. nov., non-phototrophic Rhodobacteraceae from the biofilter of a marine aquaculture.</title>
        <authorList>
            <person name="Foesel B.U."/>
            <person name="Drake H.L."/>
            <person name="Schramm A."/>
        </authorList>
    </citation>
    <scope>NUCLEOTIDE SEQUENCE [LARGE SCALE GENOMIC DNA]</scope>
    <source>
        <strain evidence="4 5">D1-19</strain>
    </source>
</reference>
<keyword evidence="1" id="KW-0677">Repeat</keyword>
<protein>
    <submittedName>
        <fullName evidence="4">Sulfurtransferase</fullName>
    </submittedName>
</protein>
<dbReference type="SUPFAM" id="SSF52821">
    <property type="entry name" value="Rhodanese/Cell cycle control phosphatase"/>
    <property type="match status" value="2"/>
</dbReference>
<dbReference type="AlphaFoldDB" id="A0A2T7ULV0"/>
<dbReference type="InterPro" id="IPR036873">
    <property type="entry name" value="Rhodanese-like_dom_sf"/>
</dbReference>
<dbReference type="InterPro" id="IPR051126">
    <property type="entry name" value="Thiosulfate_sulfurtransferase"/>
</dbReference>
<keyword evidence="2" id="KW-0732">Signal</keyword>
<name>A0A2T7ULV0_9RHOB</name>
<dbReference type="Pfam" id="PF00581">
    <property type="entry name" value="Rhodanese"/>
    <property type="match status" value="2"/>
</dbReference>
<feature type="signal peptide" evidence="2">
    <location>
        <begin position="1"/>
        <end position="32"/>
    </location>
</feature>
<dbReference type="CDD" id="cd01448">
    <property type="entry name" value="TST_Repeat_1"/>
    <property type="match status" value="1"/>
</dbReference>
<dbReference type="PANTHER" id="PTHR43855">
    <property type="entry name" value="THIOSULFATE SULFURTRANSFERASE"/>
    <property type="match status" value="1"/>
</dbReference>
<dbReference type="PROSITE" id="PS50206">
    <property type="entry name" value="RHODANESE_3"/>
    <property type="match status" value="2"/>
</dbReference>
<evidence type="ECO:0000256" key="1">
    <source>
        <dbReference type="ARBA" id="ARBA00022737"/>
    </source>
</evidence>
<gene>
    <name evidence="4" type="ORF">DDE23_20665</name>
</gene>
<feature type="domain" description="Rhodanese" evidence="3">
    <location>
        <begin position="66"/>
        <end position="163"/>
    </location>
</feature>
<evidence type="ECO:0000259" key="3">
    <source>
        <dbReference type="PROSITE" id="PS50206"/>
    </source>
</evidence>
<keyword evidence="5" id="KW-1185">Reference proteome</keyword>
<organism evidence="4 5">
    <name type="scientific">Pararhodobacter aggregans</name>
    <dbReference type="NCBI Taxonomy" id="404875"/>
    <lineage>
        <taxon>Bacteria</taxon>
        <taxon>Pseudomonadati</taxon>
        <taxon>Pseudomonadota</taxon>
        <taxon>Alphaproteobacteria</taxon>
        <taxon>Rhodobacterales</taxon>
        <taxon>Paracoccaceae</taxon>
        <taxon>Pararhodobacter</taxon>
    </lineage>
</organism>
<dbReference type="SMART" id="SM00450">
    <property type="entry name" value="RHOD"/>
    <property type="match status" value="2"/>
</dbReference>
<dbReference type="InterPro" id="IPR001763">
    <property type="entry name" value="Rhodanese-like_dom"/>
</dbReference>
<dbReference type="Proteomes" id="UP000244810">
    <property type="component" value="Unassembled WGS sequence"/>
</dbReference>
<accession>A0A2T7ULV0</accession>
<keyword evidence="4" id="KW-0808">Transferase</keyword>
<evidence type="ECO:0000313" key="4">
    <source>
        <dbReference type="EMBL" id="PVE45673.1"/>
    </source>
</evidence>
<dbReference type="EMBL" id="QDDR01000013">
    <property type="protein sequence ID" value="PVE45673.1"/>
    <property type="molecule type" value="Genomic_DNA"/>
</dbReference>
<comment type="caution">
    <text evidence="4">The sequence shown here is derived from an EMBL/GenBank/DDBJ whole genome shotgun (WGS) entry which is preliminary data.</text>
</comment>
<dbReference type="PANTHER" id="PTHR43855:SF1">
    <property type="entry name" value="THIOSULFATE SULFURTRANSFERASE"/>
    <property type="match status" value="1"/>
</dbReference>
<feature type="domain" description="Rhodanese" evidence="3">
    <location>
        <begin position="193"/>
        <end position="304"/>
    </location>
</feature>
<proteinExistence type="predicted"/>
<feature type="chain" id="PRO_5015527182" evidence="2">
    <location>
        <begin position="33"/>
        <end position="325"/>
    </location>
</feature>
<dbReference type="Gene3D" id="3.40.250.10">
    <property type="entry name" value="Rhodanese-like domain"/>
    <property type="match status" value="2"/>
</dbReference>
<dbReference type="GO" id="GO:0016740">
    <property type="term" value="F:transferase activity"/>
    <property type="evidence" value="ECO:0007669"/>
    <property type="project" value="UniProtKB-KW"/>
</dbReference>
<dbReference type="OrthoDB" id="9781034at2"/>
<evidence type="ECO:0000256" key="2">
    <source>
        <dbReference type="SAM" id="SignalP"/>
    </source>
</evidence>